<evidence type="ECO:0000256" key="7">
    <source>
        <dbReference type="ARBA" id="ARBA00022801"/>
    </source>
</evidence>
<dbReference type="PANTHER" id="PTHR45792">
    <property type="entry name" value="DIACYLGLYCEROL LIPASE HOMOLOG-RELATED"/>
    <property type="match status" value="1"/>
</dbReference>
<accession>A0AA86TML4</accession>
<evidence type="ECO:0000256" key="3">
    <source>
        <dbReference type="ARBA" id="ARBA00022475"/>
    </source>
</evidence>
<comment type="catalytic activity">
    <reaction evidence="13">
        <text>a 1,2-diacyl-sn-glycerol + H2O = a 2-acylglycerol + a fatty acid + H(+)</text>
        <dbReference type="Rhea" id="RHEA:33275"/>
        <dbReference type="ChEBI" id="CHEBI:15377"/>
        <dbReference type="ChEBI" id="CHEBI:15378"/>
        <dbReference type="ChEBI" id="CHEBI:17389"/>
        <dbReference type="ChEBI" id="CHEBI:17815"/>
        <dbReference type="ChEBI" id="CHEBI:28868"/>
        <dbReference type="EC" id="3.1.1.116"/>
    </reaction>
    <physiologicalReaction direction="left-to-right" evidence="13">
        <dbReference type="Rhea" id="RHEA:33276"/>
    </physiologicalReaction>
</comment>
<name>A0AA86TML4_9EUKA</name>
<evidence type="ECO:0000256" key="8">
    <source>
        <dbReference type="ARBA" id="ARBA00022837"/>
    </source>
</evidence>
<keyword evidence="8" id="KW-0106">Calcium</keyword>
<dbReference type="GO" id="GO:0005886">
    <property type="term" value="C:plasma membrane"/>
    <property type="evidence" value="ECO:0007669"/>
    <property type="project" value="UniProtKB-SubCell"/>
</dbReference>
<dbReference type="InterPro" id="IPR029058">
    <property type="entry name" value="AB_hydrolase_fold"/>
</dbReference>
<protein>
    <recommendedName>
        <fullName evidence="14">sn-1-specific diacylglycerol lipase</fullName>
        <ecNumber evidence="14">3.1.1.116</ecNumber>
    </recommendedName>
</protein>
<dbReference type="AlphaFoldDB" id="A0AA86TML4"/>
<evidence type="ECO:0000256" key="4">
    <source>
        <dbReference type="ARBA" id="ARBA00022553"/>
    </source>
</evidence>
<keyword evidence="3" id="KW-1003">Cell membrane</keyword>
<sequence>MKALKQYLKQRQLSFMDILRQQNDISHQHINFIPSKIENVAELVKFCSIACGFVQARFHGFQKHGPSHARLVYTFMQDKLQYDANYLSYSDKQSILMYLQHIKHYYSVDEVVSIHTERSKTELYLPIFMVLKKNDQYVVVIKGTGSPGDVKTDFDFSPVKVDNFFFHRGFYKQALNVIAALHKIIGPSVQNIIFTGHSMGAAVSAICVHLYQNNARAICYSTPASASYNFCHMYKHSIRSVIMDGDLIPQLSIHGLNSMLDRVKKQKSSFYSFKTNYLKESSTEISKRTVKNDSLFIPGEIIFCRKGTVQNLDQHELGEISLNVVMGIQHVAEREIIECLEANK</sequence>
<evidence type="ECO:0000256" key="1">
    <source>
        <dbReference type="ARBA" id="ARBA00001913"/>
    </source>
</evidence>
<dbReference type="InterPro" id="IPR002921">
    <property type="entry name" value="Fungal_lipase-type"/>
</dbReference>
<dbReference type="GO" id="GO:0016042">
    <property type="term" value="P:lipid catabolic process"/>
    <property type="evidence" value="ECO:0007669"/>
    <property type="project" value="UniProtKB-KW"/>
</dbReference>
<feature type="domain" description="Fungal lipase-type" evidence="15">
    <location>
        <begin position="138"/>
        <end position="252"/>
    </location>
</feature>
<gene>
    <name evidence="17" type="ORF">HINF_LOCUS75792</name>
    <name evidence="16" type="ORF">HINF_LOCUS9571</name>
</gene>
<dbReference type="GO" id="GO:0016298">
    <property type="term" value="F:lipase activity"/>
    <property type="evidence" value="ECO:0007669"/>
    <property type="project" value="TreeGrafter"/>
</dbReference>
<evidence type="ECO:0000256" key="11">
    <source>
        <dbReference type="ARBA" id="ARBA00023098"/>
    </source>
</evidence>
<dbReference type="Gene3D" id="3.40.50.1820">
    <property type="entry name" value="alpha/beta hydrolase"/>
    <property type="match status" value="1"/>
</dbReference>
<dbReference type="InterPro" id="IPR052214">
    <property type="entry name" value="DAG_Lipase-Related"/>
</dbReference>
<dbReference type="EC" id="3.1.1.116" evidence="14"/>
<evidence type="ECO:0000256" key="12">
    <source>
        <dbReference type="ARBA" id="ARBA00023136"/>
    </source>
</evidence>
<evidence type="ECO:0000256" key="14">
    <source>
        <dbReference type="ARBA" id="ARBA00026104"/>
    </source>
</evidence>
<keyword evidence="18" id="KW-1185">Reference proteome</keyword>
<dbReference type="EMBL" id="CAXDID020000683">
    <property type="protein sequence ID" value="CAL6110172.1"/>
    <property type="molecule type" value="Genomic_DNA"/>
</dbReference>
<evidence type="ECO:0000313" key="18">
    <source>
        <dbReference type="Proteomes" id="UP001642409"/>
    </source>
</evidence>
<keyword evidence="5 16" id="KW-0812">Transmembrane</keyword>
<dbReference type="EMBL" id="CATOUU010000239">
    <property type="protein sequence ID" value="CAI9921926.1"/>
    <property type="molecule type" value="Genomic_DNA"/>
</dbReference>
<dbReference type="SUPFAM" id="SSF53474">
    <property type="entry name" value="alpha/beta-Hydrolases"/>
    <property type="match status" value="1"/>
</dbReference>
<comment type="cofactor">
    <cofactor evidence="1">
        <name>Ca(2+)</name>
        <dbReference type="ChEBI" id="CHEBI:29108"/>
    </cofactor>
</comment>
<dbReference type="PANTHER" id="PTHR45792:SF8">
    <property type="entry name" value="DIACYLGLYCEROL LIPASE-ALPHA"/>
    <property type="match status" value="1"/>
</dbReference>
<keyword evidence="9" id="KW-0442">Lipid degradation</keyword>
<keyword evidence="6" id="KW-0479">Metal-binding</keyword>
<reference evidence="17 18" key="2">
    <citation type="submission" date="2024-07" db="EMBL/GenBank/DDBJ databases">
        <authorList>
            <person name="Akdeniz Z."/>
        </authorList>
    </citation>
    <scope>NUCLEOTIDE SEQUENCE [LARGE SCALE GENOMIC DNA]</scope>
</reference>
<reference evidence="16" key="1">
    <citation type="submission" date="2023-06" db="EMBL/GenBank/DDBJ databases">
        <authorList>
            <person name="Kurt Z."/>
        </authorList>
    </citation>
    <scope>NUCLEOTIDE SEQUENCE</scope>
</reference>
<keyword evidence="12" id="KW-0472">Membrane</keyword>
<comment type="subcellular location">
    <subcellularLocation>
        <location evidence="2">Cell membrane</location>
        <topology evidence="2">Multi-pass membrane protein</topology>
    </subcellularLocation>
</comment>
<evidence type="ECO:0000256" key="10">
    <source>
        <dbReference type="ARBA" id="ARBA00022989"/>
    </source>
</evidence>
<keyword evidence="7" id="KW-0378">Hydrolase</keyword>
<evidence type="ECO:0000256" key="13">
    <source>
        <dbReference type="ARBA" id="ARBA00024531"/>
    </source>
</evidence>
<dbReference type="Pfam" id="PF01764">
    <property type="entry name" value="Lipase_3"/>
    <property type="match status" value="1"/>
</dbReference>
<evidence type="ECO:0000259" key="15">
    <source>
        <dbReference type="Pfam" id="PF01764"/>
    </source>
</evidence>
<evidence type="ECO:0000256" key="2">
    <source>
        <dbReference type="ARBA" id="ARBA00004651"/>
    </source>
</evidence>
<keyword evidence="10" id="KW-1133">Transmembrane helix</keyword>
<evidence type="ECO:0000313" key="16">
    <source>
        <dbReference type="EMBL" id="CAI9921926.1"/>
    </source>
</evidence>
<dbReference type="Proteomes" id="UP001642409">
    <property type="component" value="Unassembled WGS sequence"/>
</dbReference>
<comment type="caution">
    <text evidence="16">The sequence shown here is derived from an EMBL/GenBank/DDBJ whole genome shotgun (WGS) entry which is preliminary data.</text>
</comment>
<dbReference type="GO" id="GO:0046872">
    <property type="term" value="F:metal ion binding"/>
    <property type="evidence" value="ECO:0007669"/>
    <property type="project" value="UniProtKB-KW"/>
</dbReference>
<proteinExistence type="predicted"/>
<keyword evidence="11" id="KW-0443">Lipid metabolism</keyword>
<evidence type="ECO:0000256" key="6">
    <source>
        <dbReference type="ARBA" id="ARBA00022723"/>
    </source>
</evidence>
<evidence type="ECO:0000313" key="17">
    <source>
        <dbReference type="EMBL" id="CAL6110172.1"/>
    </source>
</evidence>
<evidence type="ECO:0000256" key="9">
    <source>
        <dbReference type="ARBA" id="ARBA00022963"/>
    </source>
</evidence>
<organism evidence="16">
    <name type="scientific">Hexamita inflata</name>
    <dbReference type="NCBI Taxonomy" id="28002"/>
    <lineage>
        <taxon>Eukaryota</taxon>
        <taxon>Metamonada</taxon>
        <taxon>Diplomonadida</taxon>
        <taxon>Hexamitidae</taxon>
        <taxon>Hexamitinae</taxon>
        <taxon>Hexamita</taxon>
    </lineage>
</organism>
<dbReference type="CDD" id="cd00519">
    <property type="entry name" value="Lipase_3"/>
    <property type="match status" value="1"/>
</dbReference>
<keyword evidence="4" id="KW-0597">Phosphoprotein</keyword>
<evidence type="ECO:0000256" key="5">
    <source>
        <dbReference type="ARBA" id="ARBA00022692"/>
    </source>
</evidence>